<evidence type="ECO:0000313" key="2">
    <source>
        <dbReference type="EMBL" id="QZN98836.1"/>
    </source>
</evidence>
<dbReference type="RefSeq" id="WP_261401819.1">
    <property type="nucleotide sequence ID" value="NZ_CP081869.1"/>
</dbReference>
<dbReference type="KEGG" id="cmet:K6K41_18090"/>
<dbReference type="Proteomes" id="UP000825701">
    <property type="component" value="Chromosome"/>
</dbReference>
<evidence type="ECO:0000256" key="1">
    <source>
        <dbReference type="SAM" id="MobiDB-lite"/>
    </source>
</evidence>
<feature type="compositionally biased region" description="Polar residues" evidence="1">
    <location>
        <begin position="67"/>
        <end position="76"/>
    </location>
</feature>
<accession>A0A9E6RDL4</accession>
<dbReference type="EMBL" id="CP081869">
    <property type="protein sequence ID" value="QZN98836.1"/>
    <property type="molecule type" value="Genomic_DNA"/>
</dbReference>
<reference evidence="2" key="1">
    <citation type="submission" date="2021-08" db="EMBL/GenBank/DDBJ databases">
        <authorList>
            <person name="Zhang H."/>
            <person name="Xu M."/>
            <person name="Yu Z."/>
            <person name="Yang L."/>
            <person name="Cai Y."/>
        </authorList>
    </citation>
    <scope>NUCLEOTIDE SEQUENCE</scope>
    <source>
        <strain evidence="2">CHL1</strain>
    </source>
</reference>
<evidence type="ECO:0000313" key="3">
    <source>
        <dbReference type="Proteomes" id="UP000825701"/>
    </source>
</evidence>
<dbReference type="AlphaFoldDB" id="A0A9E6RDL4"/>
<protein>
    <submittedName>
        <fullName evidence="2">Uncharacterized protein</fullName>
    </submittedName>
</protein>
<keyword evidence="3" id="KW-1185">Reference proteome</keyword>
<gene>
    <name evidence="2" type="ORF">K6K41_18090</name>
</gene>
<name>A0A9E6RDL4_9HYPH</name>
<organism evidence="2 3">
    <name type="scientific">Chenggangzhangella methanolivorans</name>
    <dbReference type="NCBI Taxonomy" id="1437009"/>
    <lineage>
        <taxon>Bacteria</taxon>
        <taxon>Pseudomonadati</taxon>
        <taxon>Pseudomonadota</taxon>
        <taxon>Alphaproteobacteria</taxon>
        <taxon>Hyphomicrobiales</taxon>
        <taxon>Methylopilaceae</taxon>
        <taxon>Chenggangzhangella</taxon>
    </lineage>
</organism>
<proteinExistence type="predicted"/>
<feature type="region of interest" description="Disordered" evidence="1">
    <location>
        <begin position="15"/>
        <end position="82"/>
    </location>
</feature>
<sequence length="82" mass="8175">MVAAGSIPAFARDIGAPEVRDAGPGMGGPPQMDDALGVTVPIGKQPKSAGDAPQDGQARPNCGETVTMAQDGTETVTPKPCD</sequence>